<evidence type="ECO:0000256" key="2">
    <source>
        <dbReference type="ARBA" id="ARBA00023231"/>
    </source>
</evidence>
<accession>A0A3N9TD43</accession>
<dbReference type="EMBL" id="RJVQ01000007">
    <property type="protein sequence ID" value="RQW62107.1"/>
    <property type="molecule type" value="Genomic_DNA"/>
</dbReference>
<reference evidence="3 4" key="1">
    <citation type="submission" date="2018-11" db="EMBL/GenBank/DDBJ databases">
        <title>Vibrio LJC006 sp. nov., isolated from seawater during the bloom of the enteromorpha.</title>
        <authorList>
            <person name="Liang J."/>
        </authorList>
    </citation>
    <scope>NUCLEOTIDE SEQUENCE [LARGE SCALE GENOMIC DNA]</scope>
    <source>
        <strain evidence="3 4">LJC006</strain>
    </source>
</reference>
<proteinExistence type="inferred from homology"/>
<dbReference type="Pfam" id="PF04319">
    <property type="entry name" value="NifZ"/>
    <property type="match status" value="1"/>
</dbReference>
<comment type="caution">
    <text evidence="3">The sequence shown here is derived from an EMBL/GenBank/DDBJ whole genome shotgun (WGS) entry which is preliminary data.</text>
</comment>
<dbReference type="GO" id="GO:0009399">
    <property type="term" value="P:nitrogen fixation"/>
    <property type="evidence" value="ECO:0007669"/>
    <property type="project" value="InterPro"/>
</dbReference>
<keyword evidence="4" id="KW-1185">Reference proteome</keyword>
<dbReference type="InterPro" id="IPR007415">
    <property type="entry name" value="Nitrogenase_MoFe_mat_NifZ"/>
</dbReference>
<evidence type="ECO:0000313" key="4">
    <source>
        <dbReference type="Proteomes" id="UP000281112"/>
    </source>
</evidence>
<dbReference type="AlphaFoldDB" id="A0A3N9TD43"/>
<dbReference type="RefSeq" id="WP_124938103.1">
    <property type="nucleotide sequence ID" value="NZ_RJVQ01000007.1"/>
</dbReference>
<sequence>MESAVTARFDAGEEVRVIRNIRNDGSFPGVEKGELLVEAGSVGIVRTYGFFLQTQIIFQVYFSNVNRVVGVRDQELIAANVPWVPRYFNSLDKAKLNRSLAMNGEVIAEKGQLVEIQRSLRDLESGVLKYEVELCSLRFQLNANLFIQP</sequence>
<evidence type="ECO:0000313" key="3">
    <source>
        <dbReference type="EMBL" id="RQW62107.1"/>
    </source>
</evidence>
<protein>
    <submittedName>
        <fullName evidence="3">Nitrogen fixation protein NifZ</fullName>
    </submittedName>
</protein>
<name>A0A3N9TD43_9VIBR</name>
<organism evidence="3 4">
    <name type="scientific">Vibrio viridaestus</name>
    <dbReference type="NCBI Taxonomy" id="2487322"/>
    <lineage>
        <taxon>Bacteria</taxon>
        <taxon>Pseudomonadati</taxon>
        <taxon>Pseudomonadota</taxon>
        <taxon>Gammaproteobacteria</taxon>
        <taxon>Vibrionales</taxon>
        <taxon>Vibrionaceae</taxon>
        <taxon>Vibrio</taxon>
    </lineage>
</organism>
<dbReference type="Proteomes" id="UP000281112">
    <property type="component" value="Unassembled WGS sequence"/>
</dbReference>
<dbReference type="OrthoDB" id="9801083at2"/>
<comment type="similarity">
    <text evidence="1">Belongs to the NifZ family.</text>
</comment>
<keyword evidence="2" id="KW-0535">Nitrogen fixation</keyword>
<evidence type="ECO:0000256" key="1">
    <source>
        <dbReference type="ARBA" id="ARBA00008027"/>
    </source>
</evidence>
<gene>
    <name evidence="3" type="ORF">EES38_15430</name>
</gene>